<dbReference type="Gene3D" id="3.40.50.2000">
    <property type="entry name" value="Glycogen Phosphorylase B"/>
    <property type="match status" value="2"/>
</dbReference>
<dbReference type="GO" id="GO:0016757">
    <property type="term" value="F:glycosyltransferase activity"/>
    <property type="evidence" value="ECO:0007669"/>
    <property type="project" value="UniProtKB-KW"/>
</dbReference>
<keyword evidence="1" id="KW-0328">Glycosyltransferase</keyword>
<dbReference type="PANTHER" id="PTHR45947:SF3">
    <property type="entry name" value="SULFOQUINOVOSYL TRANSFERASE SQD2"/>
    <property type="match status" value="1"/>
</dbReference>
<dbReference type="Pfam" id="PF00534">
    <property type="entry name" value="Glycos_transf_1"/>
    <property type="match status" value="1"/>
</dbReference>
<dbReference type="HOGENOM" id="CLU_009583_2_3_11"/>
<dbReference type="PANTHER" id="PTHR45947">
    <property type="entry name" value="SULFOQUINOVOSYL TRANSFERASE SQD2"/>
    <property type="match status" value="1"/>
</dbReference>
<protein>
    <submittedName>
        <fullName evidence="5">Putative glycosyltransferase</fullName>
    </submittedName>
</protein>
<dbReference type="Pfam" id="PF13439">
    <property type="entry name" value="Glyco_transf_4"/>
    <property type="match status" value="1"/>
</dbReference>
<feature type="domain" description="Glycosyltransferase subfamily 4-like N-terminal" evidence="4">
    <location>
        <begin position="62"/>
        <end position="236"/>
    </location>
</feature>
<reference evidence="5 6" key="1">
    <citation type="journal article" date="2011" name="J. Bacteriol.">
        <title>Complete genome sequence of Amycolicicoccus subflavus DQS3-9A1T, an actinomycete isolated from crude oil-polluted soil.</title>
        <authorList>
            <person name="Cai M."/>
            <person name="Chen W.M."/>
            <person name="Nie Y."/>
            <person name="Chi C.Q."/>
            <person name="Wang Y.N."/>
            <person name="Tang Y.Q."/>
            <person name="Li G.Y."/>
            <person name="Wu X.L."/>
        </authorList>
    </citation>
    <scope>NUCLEOTIDE SEQUENCE [LARGE SCALE GENOMIC DNA]</scope>
    <source>
        <strain evidence="6">DSM 45089 / DQS3-9A1</strain>
    </source>
</reference>
<dbReference type="AlphaFoldDB" id="F6EGC9"/>
<dbReference type="InterPro" id="IPR050194">
    <property type="entry name" value="Glycosyltransferase_grp1"/>
</dbReference>
<dbReference type="EMBL" id="CP002786">
    <property type="protein sequence ID" value="AEF39854.1"/>
    <property type="molecule type" value="Genomic_DNA"/>
</dbReference>
<organism evidence="5 6">
    <name type="scientific">Hoyosella subflava (strain DSM 45089 / JCM 17490 / NBRC 109087 / DQS3-9A1)</name>
    <name type="common">Amycolicicoccus subflavus</name>
    <dbReference type="NCBI Taxonomy" id="443218"/>
    <lineage>
        <taxon>Bacteria</taxon>
        <taxon>Bacillati</taxon>
        <taxon>Actinomycetota</taxon>
        <taxon>Actinomycetes</taxon>
        <taxon>Mycobacteriales</taxon>
        <taxon>Hoyosellaceae</taxon>
        <taxon>Hoyosella</taxon>
    </lineage>
</organism>
<dbReference type="InterPro" id="IPR028098">
    <property type="entry name" value="Glyco_trans_4-like_N"/>
</dbReference>
<dbReference type="GO" id="GO:1901137">
    <property type="term" value="P:carbohydrate derivative biosynthetic process"/>
    <property type="evidence" value="ECO:0007669"/>
    <property type="project" value="UniProtKB-ARBA"/>
</dbReference>
<evidence type="ECO:0000256" key="1">
    <source>
        <dbReference type="ARBA" id="ARBA00022676"/>
    </source>
</evidence>
<dbReference type="SUPFAM" id="SSF53756">
    <property type="entry name" value="UDP-Glycosyltransferase/glycogen phosphorylase"/>
    <property type="match status" value="1"/>
</dbReference>
<dbReference type="Proteomes" id="UP000009235">
    <property type="component" value="Chromosome"/>
</dbReference>
<keyword evidence="6" id="KW-1185">Reference proteome</keyword>
<name>F6EGC9_HOYSD</name>
<feature type="domain" description="Glycosyl transferase family 1" evidence="3">
    <location>
        <begin position="256"/>
        <end position="418"/>
    </location>
</feature>
<dbReference type="GO" id="GO:1903509">
    <property type="term" value="P:liposaccharide metabolic process"/>
    <property type="evidence" value="ECO:0007669"/>
    <property type="project" value="UniProtKB-ARBA"/>
</dbReference>
<gene>
    <name evidence="5" type="ordered locus">AS9A_1402</name>
</gene>
<dbReference type="STRING" id="443218.AS9A_1402"/>
<dbReference type="InterPro" id="IPR001296">
    <property type="entry name" value="Glyco_trans_1"/>
</dbReference>
<keyword evidence="2 5" id="KW-0808">Transferase</keyword>
<evidence type="ECO:0000256" key="2">
    <source>
        <dbReference type="ARBA" id="ARBA00022679"/>
    </source>
</evidence>
<evidence type="ECO:0000259" key="4">
    <source>
        <dbReference type="Pfam" id="PF13439"/>
    </source>
</evidence>
<proteinExistence type="predicted"/>
<evidence type="ECO:0000259" key="3">
    <source>
        <dbReference type="Pfam" id="PF00534"/>
    </source>
</evidence>
<evidence type="ECO:0000313" key="5">
    <source>
        <dbReference type="EMBL" id="AEF39854.1"/>
    </source>
</evidence>
<sequence length="454" mass="49919">MFDRHHRWVDASLWQRGAADSRFSYGMCGRHPHLIRGRWDMRIAMVSEHASPLATPGTVDTGGQSVHVAELSAALSRRGHEIAVYTRREDPDVPERVRTDAGYEVVHVPAGPPRKVSKDEILPHMTDFARYLRQDWELRSPDIAHAHFWMSGIATQLAARALGTPTVQTFHALGAVKRRFQGAADTSPEDRIRTERVVAKAASRIIATSSDEAFELARMGTPRARISVVPSGVDLNLFTPDTEPSDGAKDWANQPSSRVKRIVSVGRLVPRKGFDTAIRAVAALPDVELIIAGGPATEFLVEDHEAQRLRTLADDLGVADRVHLVGHVPREYMPSLLRSADVVLCTPWYEPFGMVTLEAMACAVPVVAHAVGGILDTIVDGVTGMLVPPERPRLLVNALREILSHPSVMEGWGIAGRDRAVARYSWEQVAQETERAYSRSIPVPRGALSRSSAR</sequence>
<accession>F6EGC9</accession>
<dbReference type="KEGG" id="asd:AS9A_1402"/>
<evidence type="ECO:0000313" key="6">
    <source>
        <dbReference type="Proteomes" id="UP000009235"/>
    </source>
</evidence>
<dbReference type="eggNOG" id="COG0438">
    <property type="taxonomic scope" value="Bacteria"/>
</dbReference>